<dbReference type="InterPro" id="IPR058894">
    <property type="entry name" value="PhiTE_211_coil-containing-like"/>
</dbReference>
<accession>A0AAX4G6H4</accession>
<protein>
    <submittedName>
        <fullName evidence="2">Head stabilization/decoration protein</fullName>
    </submittedName>
</protein>
<evidence type="ECO:0000313" key="2">
    <source>
        <dbReference type="EMBL" id="WOZ57474.1"/>
    </source>
</evidence>
<organism evidence="2 3">
    <name type="scientific">Pseudomonas phage vB_PseuGesM_254</name>
    <dbReference type="NCBI Taxonomy" id="3092638"/>
    <lineage>
        <taxon>Viruses</taxon>
        <taxon>Duplodnaviria</taxon>
        <taxon>Heunggongvirae</taxon>
        <taxon>Uroviricota</taxon>
        <taxon>Caudoviricetes</taxon>
        <taxon>Vandenendeviridae</taxon>
        <taxon>Chemalvirus</taxon>
        <taxon>Chemalvirus PseuGes254</taxon>
    </lineage>
</organism>
<sequence length="300" mass="32871">MTNPTRRLSDIKFEHEGAHVALVSKHQGGPANGKTTLIMKATHHISPELIEKAGTVTVTLEFTEFLRKFFNMYWDDAEVLARALGFSESDDTDEKSWIDTRVDQINIMKSVYKSQDVLKAVGELDPEVQVALMQTQELLEKAMETTLSVGETLQTQTNGESTLETILKSAHEEFVTKAVGEAVAEIQKSLDAQAEILKAAQAQLETYKAAEAAAVLKSRTDILKGYAVNEEKIEAILKSLEGVDEAAFALVTAQYAITKAAVDTSDLLRETGASGDVETDPKAQDETANILKARYAHINK</sequence>
<keyword evidence="3" id="KW-1185">Reference proteome</keyword>
<feature type="coiled-coil region" evidence="1">
    <location>
        <begin position="183"/>
        <end position="210"/>
    </location>
</feature>
<reference evidence="3" key="1">
    <citation type="submission" date="2024-05" db="EMBL/GenBank/DDBJ databases">
        <authorList>
            <person name="Tikunov A.Y."/>
            <person name="Morozova V.V."/>
            <person name="Kozlova Y.N."/>
            <person name="Tikunova N.V."/>
            <person name="Babkin I.V."/>
        </authorList>
    </citation>
    <scope>NUCLEOTIDE SEQUENCE [LARGE SCALE GENOMIC DNA]</scope>
</reference>
<name>A0AAX4G6H4_9CAUD</name>
<evidence type="ECO:0000313" key="3">
    <source>
        <dbReference type="Proteomes" id="UP001305174"/>
    </source>
</evidence>
<evidence type="ECO:0000256" key="1">
    <source>
        <dbReference type="SAM" id="Coils"/>
    </source>
</evidence>
<dbReference type="Pfam" id="PF26210">
    <property type="entry name" value="Phage_phiTE_211"/>
    <property type="match status" value="1"/>
</dbReference>
<dbReference type="EMBL" id="OR575930">
    <property type="protein sequence ID" value="WOZ57474.1"/>
    <property type="molecule type" value="Genomic_DNA"/>
</dbReference>
<keyword evidence="1" id="KW-0175">Coiled coil</keyword>
<dbReference type="Proteomes" id="UP001305174">
    <property type="component" value="Segment"/>
</dbReference>
<proteinExistence type="predicted"/>